<feature type="signal peptide" evidence="1">
    <location>
        <begin position="1"/>
        <end position="18"/>
    </location>
</feature>
<dbReference type="GO" id="GO:0016853">
    <property type="term" value="F:isomerase activity"/>
    <property type="evidence" value="ECO:0007669"/>
    <property type="project" value="UniProtKB-KW"/>
</dbReference>
<dbReference type="PANTHER" id="PTHR43601:SF3">
    <property type="entry name" value="THIOREDOXIN, MITOCHONDRIAL"/>
    <property type="match status" value="1"/>
</dbReference>
<evidence type="ECO:0000313" key="4">
    <source>
        <dbReference type="Proteomes" id="UP000576209"/>
    </source>
</evidence>
<sequence>MSKSLLALLFLSSLGLLAQQEGGVRFEEKPFDELLAQARQEDKLIFIDAYATWCGPCKMMTAKVFPDSAVGAVYNARFINAKFDMEKGEGPGLARRYSVSAYPTYLFVNGEGDLVHKGLGYIPKPALLNLADVAISENSLGALGDRYEAGDRDPAFVKMYAEVLTANYEEGRADRVVSGYLDGQQDWSSPENLHLILASPGNLGDKRMSYLIEHAREIEKVLGDGTAMGVIQRALVNDYHRSNRKRSLVAPAEIKDHYIQHAPLLKDQLLAQYTMMYHERLNEMEAYLPAAVAYYRDFPSDDPAELNSLAWTFYQNADDPEHLAQAISWAERSVEIRPDYPNLDTLAWLYQKTGQLEKAKAAARRAIEYAKADDLDFSETEKILN</sequence>
<dbReference type="InterPro" id="IPR036249">
    <property type="entry name" value="Thioredoxin-like_sf"/>
</dbReference>
<dbReference type="AlphaFoldDB" id="A0A840EEW2"/>
<dbReference type="Pfam" id="PF00085">
    <property type="entry name" value="Thioredoxin"/>
    <property type="match status" value="1"/>
</dbReference>
<dbReference type="GO" id="GO:0045454">
    <property type="term" value="P:cell redox homeostasis"/>
    <property type="evidence" value="ECO:0007669"/>
    <property type="project" value="TreeGrafter"/>
</dbReference>
<dbReference type="PROSITE" id="PS51352">
    <property type="entry name" value="THIOREDOXIN_2"/>
    <property type="match status" value="1"/>
</dbReference>
<dbReference type="Proteomes" id="UP000576209">
    <property type="component" value="Unassembled WGS sequence"/>
</dbReference>
<feature type="domain" description="Thioredoxin" evidence="2">
    <location>
        <begin position="5"/>
        <end position="136"/>
    </location>
</feature>
<dbReference type="Gene3D" id="1.25.40.10">
    <property type="entry name" value="Tetratricopeptide repeat domain"/>
    <property type="match status" value="1"/>
</dbReference>
<comment type="caution">
    <text evidence="3">The sequence shown here is derived from an EMBL/GenBank/DDBJ whole genome shotgun (WGS) entry which is preliminary data.</text>
</comment>
<dbReference type="GO" id="GO:0006950">
    <property type="term" value="P:response to stress"/>
    <property type="evidence" value="ECO:0007669"/>
    <property type="project" value="UniProtKB-ARBA"/>
</dbReference>
<dbReference type="InterPro" id="IPR011990">
    <property type="entry name" value="TPR-like_helical_dom_sf"/>
</dbReference>
<proteinExistence type="predicted"/>
<gene>
    <name evidence="3" type="ORF">GGR28_003112</name>
</gene>
<dbReference type="SUPFAM" id="SSF48452">
    <property type="entry name" value="TPR-like"/>
    <property type="match status" value="1"/>
</dbReference>
<evidence type="ECO:0000259" key="2">
    <source>
        <dbReference type="PROSITE" id="PS51352"/>
    </source>
</evidence>
<keyword evidence="3" id="KW-0413">Isomerase</keyword>
<dbReference type="Gene3D" id="3.40.30.10">
    <property type="entry name" value="Glutaredoxin"/>
    <property type="match status" value="1"/>
</dbReference>
<dbReference type="PANTHER" id="PTHR43601">
    <property type="entry name" value="THIOREDOXIN, MITOCHONDRIAL"/>
    <property type="match status" value="1"/>
</dbReference>
<dbReference type="CDD" id="cd02947">
    <property type="entry name" value="TRX_family"/>
    <property type="match status" value="1"/>
</dbReference>
<evidence type="ECO:0000313" key="3">
    <source>
        <dbReference type="EMBL" id="MBB4080478.1"/>
    </source>
</evidence>
<organism evidence="3 4">
    <name type="scientific">Neolewinella aquimaris</name>
    <dbReference type="NCBI Taxonomy" id="1835722"/>
    <lineage>
        <taxon>Bacteria</taxon>
        <taxon>Pseudomonadati</taxon>
        <taxon>Bacteroidota</taxon>
        <taxon>Saprospiria</taxon>
        <taxon>Saprospirales</taxon>
        <taxon>Lewinellaceae</taxon>
        <taxon>Neolewinella</taxon>
    </lineage>
</organism>
<accession>A0A840EEW2</accession>
<dbReference type="InterPro" id="IPR013766">
    <property type="entry name" value="Thioredoxin_domain"/>
</dbReference>
<name>A0A840EEW2_9BACT</name>
<protein>
    <submittedName>
        <fullName evidence="3">Thiol-disulfide isomerase/thioredoxin</fullName>
    </submittedName>
</protein>
<dbReference type="RefSeq" id="WP_183496715.1">
    <property type="nucleotide sequence ID" value="NZ_JACIFF010000008.1"/>
</dbReference>
<evidence type="ECO:0000256" key="1">
    <source>
        <dbReference type="SAM" id="SignalP"/>
    </source>
</evidence>
<reference evidence="3 4" key="1">
    <citation type="submission" date="2020-08" db="EMBL/GenBank/DDBJ databases">
        <title>Genomic Encyclopedia of Type Strains, Phase IV (KMG-IV): sequencing the most valuable type-strain genomes for metagenomic binning, comparative biology and taxonomic classification.</title>
        <authorList>
            <person name="Goeker M."/>
        </authorList>
    </citation>
    <scope>NUCLEOTIDE SEQUENCE [LARGE SCALE GENOMIC DNA]</scope>
    <source>
        <strain evidence="3 4">DSM 105137</strain>
    </source>
</reference>
<dbReference type="SUPFAM" id="SSF52833">
    <property type="entry name" value="Thioredoxin-like"/>
    <property type="match status" value="1"/>
</dbReference>
<feature type="chain" id="PRO_5032572566" evidence="1">
    <location>
        <begin position="19"/>
        <end position="385"/>
    </location>
</feature>
<dbReference type="EMBL" id="JACIFF010000008">
    <property type="protein sequence ID" value="MBB4080478.1"/>
    <property type="molecule type" value="Genomic_DNA"/>
</dbReference>
<keyword evidence="1" id="KW-0732">Signal</keyword>
<keyword evidence="4" id="KW-1185">Reference proteome</keyword>